<gene>
    <name evidence="1" type="primary">AVEN_158448_1</name>
    <name evidence="1" type="ORF">TNCT_91351</name>
</gene>
<sequence length="78" mass="9183">MKAVYGEYSLCCSSVVEWRNRFIERFELLENDAWPREAYRIIPPEIIEKVNVLVLDNLRIPVDKIHRLLGISVATIMH</sequence>
<reference evidence="1" key="1">
    <citation type="submission" date="2020-07" db="EMBL/GenBank/DDBJ databases">
        <title>Multicomponent nature underlies the extraordinary mechanical properties of spider dragline silk.</title>
        <authorList>
            <person name="Kono N."/>
            <person name="Nakamura H."/>
            <person name="Mori M."/>
            <person name="Yoshida Y."/>
            <person name="Ohtoshi R."/>
            <person name="Malay A.D."/>
            <person name="Moran D.A.P."/>
            <person name="Tomita M."/>
            <person name="Numata K."/>
            <person name="Arakawa K."/>
        </authorList>
    </citation>
    <scope>NUCLEOTIDE SEQUENCE</scope>
</reference>
<name>A0A8X6FQW8_TRICU</name>
<dbReference type="EMBL" id="BMAO01003203">
    <property type="protein sequence ID" value="GFQ86337.1"/>
    <property type="molecule type" value="Genomic_DNA"/>
</dbReference>
<protein>
    <recommendedName>
        <fullName evidence="3">Transposase</fullName>
    </recommendedName>
</protein>
<accession>A0A8X6FQW8</accession>
<organism evidence="1 2">
    <name type="scientific">Trichonephila clavata</name>
    <name type="common">Joro spider</name>
    <name type="synonym">Nephila clavata</name>
    <dbReference type="NCBI Taxonomy" id="2740835"/>
    <lineage>
        <taxon>Eukaryota</taxon>
        <taxon>Metazoa</taxon>
        <taxon>Ecdysozoa</taxon>
        <taxon>Arthropoda</taxon>
        <taxon>Chelicerata</taxon>
        <taxon>Arachnida</taxon>
        <taxon>Araneae</taxon>
        <taxon>Araneomorphae</taxon>
        <taxon>Entelegynae</taxon>
        <taxon>Araneoidea</taxon>
        <taxon>Nephilidae</taxon>
        <taxon>Trichonephila</taxon>
    </lineage>
</organism>
<dbReference type="Proteomes" id="UP000887116">
    <property type="component" value="Unassembled WGS sequence"/>
</dbReference>
<comment type="caution">
    <text evidence="1">The sequence shown here is derived from an EMBL/GenBank/DDBJ whole genome shotgun (WGS) entry which is preliminary data.</text>
</comment>
<evidence type="ECO:0000313" key="1">
    <source>
        <dbReference type="EMBL" id="GFQ86337.1"/>
    </source>
</evidence>
<evidence type="ECO:0008006" key="3">
    <source>
        <dbReference type="Google" id="ProtNLM"/>
    </source>
</evidence>
<evidence type="ECO:0000313" key="2">
    <source>
        <dbReference type="Proteomes" id="UP000887116"/>
    </source>
</evidence>
<dbReference type="AlphaFoldDB" id="A0A8X6FQW8"/>
<proteinExistence type="predicted"/>
<dbReference type="OrthoDB" id="10017160at2759"/>
<keyword evidence="2" id="KW-1185">Reference proteome</keyword>